<organism evidence="1">
    <name type="scientific">Hexamita inflata</name>
    <dbReference type="NCBI Taxonomy" id="28002"/>
    <lineage>
        <taxon>Eukaryota</taxon>
        <taxon>Metamonada</taxon>
        <taxon>Diplomonadida</taxon>
        <taxon>Hexamitidae</taxon>
        <taxon>Hexamitinae</taxon>
        <taxon>Hexamita</taxon>
    </lineage>
</organism>
<reference evidence="1" key="1">
    <citation type="submission" date="2023-06" db="EMBL/GenBank/DDBJ databases">
        <authorList>
            <person name="Kurt Z."/>
        </authorList>
    </citation>
    <scope>NUCLEOTIDE SEQUENCE</scope>
</reference>
<dbReference type="Proteomes" id="UP001642409">
    <property type="component" value="Unassembled WGS sequence"/>
</dbReference>
<keyword evidence="3" id="KW-1185">Reference proteome</keyword>
<evidence type="ECO:0000313" key="3">
    <source>
        <dbReference type="Proteomes" id="UP001642409"/>
    </source>
</evidence>
<dbReference type="EMBL" id="CATOUU010000968">
    <property type="protein sequence ID" value="CAI9963494.1"/>
    <property type="molecule type" value="Genomic_DNA"/>
</dbReference>
<protein>
    <submittedName>
        <fullName evidence="2">Hypothetical_protein</fullName>
    </submittedName>
</protein>
<evidence type="ECO:0000313" key="1">
    <source>
        <dbReference type="EMBL" id="CAI9963494.1"/>
    </source>
</evidence>
<evidence type="ECO:0000313" key="2">
    <source>
        <dbReference type="EMBL" id="CAL6071039.1"/>
    </source>
</evidence>
<gene>
    <name evidence="1" type="ORF">HINF_LOCUS51139</name>
    <name evidence="2" type="ORF">HINF_LOCUS54955</name>
</gene>
<dbReference type="AlphaFoldDB" id="A0AA86QPN5"/>
<proteinExistence type="predicted"/>
<name>A0AA86QPN5_9EUKA</name>
<comment type="caution">
    <text evidence="1">The sequence shown here is derived from an EMBL/GenBank/DDBJ whole genome shotgun (WGS) entry which is preliminary data.</text>
</comment>
<reference evidence="2 3" key="2">
    <citation type="submission" date="2024-07" db="EMBL/GenBank/DDBJ databases">
        <authorList>
            <person name="Akdeniz Z."/>
        </authorList>
    </citation>
    <scope>NUCLEOTIDE SEQUENCE [LARGE SCALE GENOMIC DNA]</scope>
</reference>
<accession>A0AA86QPN5</accession>
<dbReference type="EMBL" id="CAXDID020000288">
    <property type="protein sequence ID" value="CAL6071039.1"/>
    <property type="molecule type" value="Genomic_DNA"/>
</dbReference>
<sequence length="211" mass="24649">MNVNYKQDYSIVVFFQAAAKVLAIPELDSEQELIILQIMLLSAPDYAYFWNQMQKTLNVNRTQLQRFFFGNIVVRGKINSCSTIHCSNDTINTQQSRTFALNDSNIIFNSQLKSCMTNNVQTPVKNNTVKQQQSTHNNSQNFQAFLKQITVQTIKSFVYKEIEFNKIQNELDKMNQVQKIMFWNQVKTHIPTMQTRDIIHAFGQMQIYDVE</sequence>